<dbReference type="GO" id="GO:0006897">
    <property type="term" value="P:endocytosis"/>
    <property type="evidence" value="ECO:0007669"/>
    <property type="project" value="UniProtKB-KW"/>
</dbReference>
<dbReference type="Pfam" id="PF00625">
    <property type="entry name" value="Guanylate_kin"/>
    <property type="match status" value="1"/>
</dbReference>
<dbReference type="Pfam" id="PF00397">
    <property type="entry name" value="WW"/>
    <property type="match status" value="1"/>
</dbReference>
<dbReference type="SMART" id="SM00228">
    <property type="entry name" value="PDZ"/>
    <property type="match status" value="6"/>
</dbReference>
<keyword evidence="17" id="KW-0965">Cell junction</keyword>
<feature type="compositionally biased region" description="Low complexity" evidence="30">
    <location>
        <begin position="2003"/>
        <end position="2016"/>
    </location>
</feature>
<dbReference type="FunFam" id="2.20.70.10:FF:000002">
    <property type="entry name" value="Membrane-associated guanylate kinase, WW and PDZ domain-containing protein 3 isoform 1"/>
    <property type="match status" value="1"/>
</dbReference>
<dbReference type="OrthoDB" id="66881at2759"/>
<dbReference type="CDD" id="cd06735">
    <property type="entry name" value="PDZ5_MAGI-1_3-like"/>
    <property type="match status" value="1"/>
</dbReference>
<dbReference type="SMART" id="SM00456">
    <property type="entry name" value="WW"/>
    <property type="match status" value="2"/>
</dbReference>
<dbReference type="PROSITE" id="PS50106">
    <property type="entry name" value="PDZ"/>
    <property type="match status" value="6"/>
</dbReference>
<name>A0A9D3SIR7_9TELE</name>
<feature type="compositionally biased region" description="Polar residues" evidence="30">
    <location>
        <begin position="1842"/>
        <end position="1855"/>
    </location>
</feature>
<reference evidence="34 35" key="1">
    <citation type="submission" date="2021-06" db="EMBL/GenBank/DDBJ databases">
        <title>Chromosome-level genome assembly of the red-tail catfish (Hemibagrus wyckioides).</title>
        <authorList>
            <person name="Shao F."/>
        </authorList>
    </citation>
    <scope>NUCLEOTIDE SEQUENCE [LARGE SCALE GENOMIC DNA]</scope>
    <source>
        <strain evidence="34">EC202008001</strain>
        <tissue evidence="34">Blood</tissue>
    </source>
</reference>
<feature type="domain" description="Guanylate kinase-like" evidence="32">
    <location>
        <begin position="1073"/>
        <end position="1159"/>
    </location>
</feature>
<dbReference type="CDD" id="cd06734">
    <property type="entry name" value="PDZ4_MAGI-1_3-like"/>
    <property type="match status" value="1"/>
</dbReference>
<dbReference type="Gene3D" id="2.20.70.10">
    <property type="match status" value="2"/>
</dbReference>
<dbReference type="GO" id="GO:0030425">
    <property type="term" value="C:dendrite"/>
    <property type="evidence" value="ECO:0007669"/>
    <property type="project" value="TreeGrafter"/>
</dbReference>
<keyword evidence="18" id="KW-0770">Synapse</keyword>
<evidence type="ECO:0000256" key="9">
    <source>
        <dbReference type="ARBA" id="ARBA00022553"/>
    </source>
</evidence>
<keyword evidence="19" id="KW-0472">Membrane</keyword>
<feature type="region of interest" description="Disordered" evidence="30">
    <location>
        <begin position="1948"/>
        <end position="2055"/>
    </location>
</feature>
<keyword evidence="11" id="KW-0771">Synaptosome</keyword>
<evidence type="ECO:0000256" key="4">
    <source>
        <dbReference type="ARBA" id="ARBA00004437"/>
    </source>
</evidence>
<feature type="compositionally biased region" description="Low complexity" evidence="30">
    <location>
        <begin position="2361"/>
        <end position="2377"/>
    </location>
</feature>
<dbReference type="GO" id="GO:0005634">
    <property type="term" value="C:nucleus"/>
    <property type="evidence" value="ECO:0007669"/>
    <property type="project" value="UniProtKB-ARBA"/>
</dbReference>
<dbReference type="CDD" id="cd06730">
    <property type="entry name" value="PDZ0_MAGI-1_3-like"/>
    <property type="match status" value="1"/>
</dbReference>
<evidence type="ECO:0000259" key="33">
    <source>
        <dbReference type="PROSITE" id="PS50106"/>
    </source>
</evidence>
<proteinExistence type="predicted"/>
<feature type="region of interest" description="Disordered" evidence="30">
    <location>
        <begin position="1216"/>
        <end position="1268"/>
    </location>
</feature>
<keyword evidence="35" id="KW-1185">Reference proteome</keyword>
<keyword evidence="13" id="KW-0547">Nucleotide-binding</keyword>
<evidence type="ECO:0000256" key="23">
    <source>
        <dbReference type="ARBA" id="ARBA00058771"/>
    </source>
</evidence>
<dbReference type="PROSITE" id="PS50020">
    <property type="entry name" value="WW_DOMAIN_2"/>
    <property type="match status" value="2"/>
</dbReference>
<keyword evidence="20" id="KW-0206">Cytoskeleton</keyword>
<dbReference type="GO" id="GO:0045202">
    <property type="term" value="C:synapse"/>
    <property type="evidence" value="ECO:0007669"/>
    <property type="project" value="UniProtKB-SubCell"/>
</dbReference>
<dbReference type="FunFam" id="2.30.42.10:FF:000015">
    <property type="entry name" value="Membrane associated guanylate kinase, WW and PDZ domain containing 1"/>
    <property type="match status" value="1"/>
</dbReference>
<dbReference type="InterPro" id="IPR008144">
    <property type="entry name" value="Guanylate_kin-like_dom"/>
</dbReference>
<feature type="compositionally biased region" description="Basic and acidic residues" evidence="30">
    <location>
        <begin position="1248"/>
        <end position="1263"/>
    </location>
</feature>
<dbReference type="GO" id="GO:0030159">
    <property type="term" value="F:signaling receptor complex adaptor activity"/>
    <property type="evidence" value="ECO:0007669"/>
    <property type="project" value="TreeGrafter"/>
</dbReference>
<sequence>MSKNSRKRSHWSSRVHEVVLSRDKHTELGVDIRGGAELGQFPVLGPLDGITTEGKAVPTRGELLLEINDTPVAGLTTRDVMAVLKHCKDPVRLKCVKTGELQPEHNGVLHCRDSIPKGVDSSLIIVNVMPCELLQNKQTNSNRNKKSTSPHLHISTSPHLHIFTSPHLHISTSSHLHISTSPHLHISTSSHLHIFTSPHLHISTSSHLHIFTSPHLHIFTSPHLHSTSSHLHIFTPHLHISTSSLHISTSSHLHIFTPHLHIFTSPHLHSTSSHLHIFTPHLHISTSSHLYIFTPHLHIFTSSLHIFTSPHLHISTSSHLHIFTSPHLHISTSSHLHSTSSHLHIFTSPHLHIFTPHLHISTSSLHIFTSLHLHSTSPHLHISSSHLHIFTPHLHIFTSPHLHSTSSLHIFTSLHLHSTSPHLHIFTSPHLHIFTPHLHIFTPHLHIFTPHLHIFTPHLHSTSPHLHIFTSSLHISTSPHLHIFTSSLHIFTLHLHSTSPHLHISTSPHLHISTSPHLHIFTSPHLHISTSPHLHSTSPHLHISTSSHLIFTPHLHISTSSLHIFTSSHLHISTSSHLHIFTPHLHIFTSPHLHISTSPHLHIFTSSHLHIFTSPHLHIFTPHLHISTSPHLHISTSSHLHIFTPHLHIFTSPHLHIFTSPHFHISTSPHLHIFTPHLHIFTSPHLHISSSLHIFTSPHLHSTSPHLHISTSPHLHISTSSLHISTSSHLHIFTSPHLHISTSSHLHISTSSHLHISTSSLHIFTSPHLHIFTSPHLHIFTSSHLHSTSSHLHSTSSHLYSTSPHLHSTSSLHISTSSHLHSTSPHLHISISSHLHSTSSLYIFTPHLHIFTSPHLHIFTSPHLHIFTSSHLHISTSPHLHIFTPHLHIFTSPHLHISSSHLHISTSSHLHISTSPHLHIFTSPHLHISTSPHLHSTSSHLHISTSSHLHIFTSPHLHSTSSHLHISTSPHLHISTFPHLHIFTSPHLHIFTSPHLHISTSPHLHISTSPHLHISTSSHLHIFTSSHLHIFTSPHLHISTSPHLHSTSPHLHIFTSSHLHISTSPVEGRGVVDKDLKLYLSLRFQKGSLDHELQQIIRDNLYLRTVPCTTRPPKEGEVPGVDYNFVSVERFLELERSGALLESGTYEDNYYGTPKPAAEASSALLIPGSVPNAVPKRRRNKSVSNMEKAGIEPPEEEEEETAVVNGDGIIAMLDCSEQEEKSEESSGDKPHTDGVREEKEETDTVGAESEKDKPHPKDEHCDELGPLPDNWEMAYTEKGEVYFIDHNTKTTSWLDPRLAKKAKPPEECNEDELPYGWEKIDDPVYGSYYVDHINRRTQFENPVLEAKRRLQMQSQGLSSLPLPALYREKPLFTRDPTQLKGRFLSTTLQKSTMGFGFTIIGGDEPDEFLQVKSVIPDGPAAQDGKMATGDVIVYINEVCVLGTTHADVVKLFQSVPIGQSVTLALCRGYPLPYDAEDSGNTMISPLGLIGDRPLLLNGRNCTTYDTYMEYLSRTAHFLDDGVSVASSGTELIAVTIVKGPDGFGFTVADSDGGQRVKQVLEPQRCPGLCEGDLIMEINQRPALTLSHTRVVELLKECPVGAEATLLVQRERGHFSPWKSPKQVLEHWDPQGGVCSPALPHTTPYLPWPSATDPSQGLDLSKPDPFDLYTKSRALYESRQPGLPRPIYPGEPSAEFQEVEVNLHREKSGFGFRILGGEEAGQPVSPEVPEKILIGAIVENSPADKDGRLRPGDELISVDGISVAGKPHRHVIDLMHVAARTGHVKLTIRRRVQPAGDSCPQNGRSPGSISTQHSSPRSDLNSGNFSNSGGGSGCVPPNPTPNATPSQPSDAVASQASDVIIQRKETEGFGFVIISSLNRPETAAAAAVPHKIGRIIEGSPAERSGKLKVGDRILAVNNQSIVSMAHADIVKLIKDAGLSVTLRVVTHDETSSTPSAASSEKQSPLAHPSPVAQNNQTETDTPPNTHPSPVNQTSPANQTSPESQQNQPTQPATAPVQMYTHDGGYRSEVKARQDVKPDIRQPPFTDYRQPPVDYRQPPVAEFTHTPLLDYRHTDPRSYTITEYRHTQNFDFFTVELEKSVKGFGFSIRGGREYKMDLFVLRLADDGPAIRNGRMRVGDQIIEINGESTREMTHTRAIELIKSGGTRVRLLLKRGTGQVPEYDSPAPWDPNPPASSSVSEVAPPPESLTNTSPTSSHVNPSTEPPHMPLIDAEAPESCHQGLKAAEKAGAGSSRGQNRHREGSRTRRRSSGGNKGHQNRSDDMKAESNKSRSKERKRDLPKALRGSTEVNRGSVEGVGILQQVKGQAREPDRGTGERKTSKNSSNMASRKATVSPGPWKIPGSDKLPSSLRSASSTISR</sequence>
<dbReference type="PROSITE" id="PS50052">
    <property type="entry name" value="GUANYLATE_KINASE_2"/>
    <property type="match status" value="1"/>
</dbReference>
<evidence type="ECO:0000313" key="35">
    <source>
        <dbReference type="Proteomes" id="UP000824219"/>
    </source>
</evidence>
<feature type="region of interest" description="Disordered" evidence="30">
    <location>
        <begin position="2176"/>
        <end position="2377"/>
    </location>
</feature>
<dbReference type="PANTHER" id="PTHR10316">
    <property type="entry name" value="MEMBRANE ASSOCIATED GUANYLATE KINASE-RELATED"/>
    <property type="match status" value="1"/>
</dbReference>
<evidence type="ECO:0000259" key="32">
    <source>
        <dbReference type="PROSITE" id="PS50052"/>
    </source>
</evidence>
<dbReference type="FunFam" id="3.30.63.10:FF:000003">
    <property type="entry name" value="Membrane-associated guanylate kinase, WW and PDZ domain-containing protein 3 isoform 1"/>
    <property type="match status" value="1"/>
</dbReference>
<evidence type="ECO:0000256" key="15">
    <source>
        <dbReference type="ARBA" id="ARBA00022840"/>
    </source>
</evidence>
<comment type="function">
    <text evidence="23">Plays a role in coupling actin fibers to cell junctions in endothelial cells, via its interaction with AMOTL2 and CDH5. May regulate acid-induced ASIC3 currents by modulating its expression at the cell surface.</text>
</comment>
<dbReference type="Pfam" id="PF00595">
    <property type="entry name" value="PDZ"/>
    <property type="match status" value="5"/>
</dbReference>
<evidence type="ECO:0000256" key="30">
    <source>
        <dbReference type="SAM" id="MobiDB-lite"/>
    </source>
</evidence>
<evidence type="ECO:0000256" key="18">
    <source>
        <dbReference type="ARBA" id="ARBA00023018"/>
    </source>
</evidence>
<keyword evidence="21" id="KW-0966">Cell projection</keyword>
<dbReference type="PANTHER" id="PTHR10316:SF27">
    <property type="entry name" value="MEMBRANE-ASSOCIATED GUANYLATE KINASE, WW AND PDZ DOMAIN-CONTAINING PROTEIN 2"/>
    <property type="match status" value="1"/>
</dbReference>
<feature type="domain" description="PDZ" evidence="33">
    <location>
        <begin position="1699"/>
        <end position="1789"/>
    </location>
</feature>
<feature type="domain" description="PDZ" evidence="33">
    <location>
        <begin position="17"/>
        <end position="99"/>
    </location>
</feature>
<evidence type="ECO:0000256" key="19">
    <source>
        <dbReference type="ARBA" id="ARBA00023136"/>
    </source>
</evidence>
<dbReference type="GO" id="GO:0005770">
    <property type="term" value="C:late endosome"/>
    <property type="evidence" value="ECO:0007669"/>
    <property type="project" value="UniProtKB-SubCell"/>
</dbReference>
<dbReference type="PROSITE" id="PS00856">
    <property type="entry name" value="GUANYLATE_KINASE_1"/>
    <property type="match status" value="1"/>
</dbReference>
<evidence type="ECO:0000256" key="22">
    <source>
        <dbReference type="ARBA" id="ARBA00034102"/>
    </source>
</evidence>
<dbReference type="PROSITE" id="PS01159">
    <property type="entry name" value="WW_DOMAIN_1"/>
    <property type="match status" value="2"/>
</dbReference>
<dbReference type="InterPro" id="IPR001478">
    <property type="entry name" value="PDZ"/>
</dbReference>
<dbReference type="GO" id="GO:0005814">
    <property type="term" value="C:centriole"/>
    <property type="evidence" value="ECO:0007669"/>
    <property type="project" value="UniProtKB-SubCell"/>
</dbReference>
<comment type="subcellular location">
    <subcellularLocation>
        <location evidence="3">Cell junction</location>
        <location evidence="3">Tight junction</location>
    </subcellularLocation>
    <subcellularLocation>
        <location evidence="5">Cell projection</location>
        <location evidence="5">Cilium</location>
        <location evidence="5">Photoreceptor outer segment</location>
    </subcellularLocation>
    <subcellularLocation>
        <location evidence="1">Cytoplasm</location>
        <location evidence="1">Cytoskeleton</location>
        <location evidence="1">Microtubule organizing center</location>
        <location evidence="1">Centrosome</location>
        <location evidence="1">Centriole</location>
    </subcellularLocation>
    <subcellularLocation>
        <location evidence="6">Late endosome</location>
    </subcellularLocation>
    <subcellularLocation>
        <location evidence="2">Membrane</location>
        <topology evidence="2">Peripheral membrane protein</topology>
    </subcellularLocation>
    <subcellularLocation>
        <location evidence="4">Photoreceptor inner segment</location>
    </subcellularLocation>
    <subcellularLocation>
        <location evidence="22">Synapse</location>
        <location evidence="22">Synaptosome</location>
    </subcellularLocation>
</comment>
<keyword evidence="8" id="KW-0963">Cytoplasm</keyword>
<dbReference type="GO" id="GO:0001750">
    <property type="term" value="C:photoreceptor outer segment"/>
    <property type="evidence" value="ECO:0007669"/>
    <property type="project" value="UniProtKB-SubCell"/>
</dbReference>
<dbReference type="GO" id="GO:0046332">
    <property type="term" value="F:SMAD binding"/>
    <property type="evidence" value="ECO:0007669"/>
    <property type="project" value="TreeGrafter"/>
</dbReference>
<dbReference type="FunFam" id="2.30.42.10:FF:000155">
    <property type="entry name" value="membrane-associated guanylate kinase, WW and PDZ domain-containing protein 2 isoform X4"/>
    <property type="match status" value="1"/>
</dbReference>
<feature type="compositionally biased region" description="Polar residues" evidence="30">
    <location>
        <begin position="1798"/>
        <end position="1819"/>
    </location>
</feature>
<feature type="compositionally biased region" description="Low complexity" evidence="30">
    <location>
        <begin position="1950"/>
        <end position="1959"/>
    </location>
</feature>
<dbReference type="GO" id="GO:0007399">
    <property type="term" value="P:nervous system development"/>
    <property type="evidence" value="ECO:0007669"/>
    <property type="project" value="UniProtKB-KW"/>
</dbReference>
<evidence type="ECO:0000256" key="6">
    <source>
        <dbReference type="ARBA" id="ARBA00004603"/>
    </source>
</evidence>
<dbReference type="GO" id="GO:0007165">
    <property type="term" value="P:signal transduction"/>
    <property type="evidence" value="ECO:0007669"/>
    <property type="project" value="TreeGrafter"/>
</dbReference>
<evidence type="ECO:0000256" key="24">
    <source>
        <dbReference type="ARBA" id="ARBA00070827"/>
    </source>
</evidence>
<dbReference type="Gene3D" id="3.30.63.10">
    <property type="entry name" value="Guanylate Kinase phosphate binding domain"/>
    <property type="match status" value="1"/>
</dbReference>
<dbReference type="EMBL" id="JAHKSW010000019">
    <property type="protein sequence ID" value="KAG7320614.1"/>
    <property type="molecule type" value="Genomic_DNA"/>
</dbReference>
<dbReference type="CDD" id="cd06732">
    <property type="entry name" value="PDZ2_MAGI-1_3-like"/>
    <property type="match status" value="1"/>
</dbReference>
<feature type="domain" description="PDZ" evidence="33">
    <location>
        <begin position="1857"/>
        <end position="1947"/>
    </location>
</feature>
<evidence type="ECO:0000313" key="34">
    <source>
        <dbReference type="EMBL" id="KAG7320614.1"/>
    </source>
</evidence>
<dbReference type="GO" id="GO:0043113">
    <property type="term" value="P:receptor clustering"/>
    <property type="evidence" value="ECO:0007669"/>
    <property type="project" value="TreeGrafter"/>
</dbReference>
<feature type="region of interest" description="Disordered" evidence="30">
    <location>
        <begin position="1168"/>
        <end position="1202"/>
    </location>
</feature>
<feature type="domain" description="WW" evidence="31">
    <location>
        <begin position="1265"/>
        <end position="1298"/>
    </location>
</feature>
<keyword evidence="12" id="KW-0677">Repeat</keyword>
<organism evidence="34 35">
    <name type="scientific">Hemibagrus wyckioides</name>
    <dbReference type="NCBI Taxonomy" id="337641"/>
    <lineage>
        <taxon>Eukaryota</taxon>
        <taxon>Metazoa</taxon>
        <taxon>Chordata</taxon>
        <taxon>Craniata</taxon>
        <taxon>Vertebrata</taxon>
        <taxon>Euteleostomi</taxon>
        <taxon>Actinopterygii</taxon>
        <taxon>Neopterygii</taxon>
        <taxon>Teleostei</taxon>
        <taxon>Ostariophysi</taxon>
        <taxon>Siluriformes</taxon>
        <taxon>Bagridae</taxon>
        <taxon>Hemibagrus</taxon>
    </lineage>
</organism>
<evidence type="ECO:0000256" key="14">
    <source>
        <dbReference type="ARBA" id="ARBA00022753"/>
    </source>
</evidence>
<comment type="caution">
    <text evidence="34">The sequence shown here is derived from an EMBL/GenBank/DDBJ whole genome shotgun (WGS) entry which is preliminary data.</text>
</comment>
<dbReference type="GO" id="GO:0005886">
    <property type="term" value="C:plasma membrane"/>
    <property type="evidence" value="ECO:0007669"/>
    <property type="project" value="UniProtKB-ARBA"/>
</dbReference>
<feature type="compositionally biased region" description="Basic and acidic residues" evidence="30">
    <location>
        <begin position="2022"/>
        <end position="2038"/>
    </location>
</feature>
<dbReference type="FunFam" id="2.30.42.10:FF:000012">
    <property type="entry name" value="Membrane associated guanylate kinase, WW and PDZ domain containing 1"/>
    <property type="match status" value="1"/>
</dbReference>
<dbReference type="FunFam" id="2.30.42.10:FF:000005">
    <property type="entry name" value="Membrane associated guanylate kinase, WW and PDZ domain containing 1"/>
    <property type="match status" value="1"/>
</dbReference>
<feature type="domain" description="PDZ" evidence="33">
    <location>
        <begin position="1385"/>
        <end position="1454"/>
    </location>
</feature>
<evidence type="ECO:0000259" key="31">
    <source>
        <dbReference type="PROSITE" id="PS50020"/>
    </source>
</evidence>
<dbReference type="InterPro" id="IPR036034">
    <property type="entry name" value="PDZ_sf"/>
</dbReference>
<gene>
    <name evidence="34" type="ORF">KOW79_016467</name>
</gene>
<evidence type="ECO:0000256" key="2">
    <source>
        <dbReference type="ARBA" id="ARBA00004170"/>
    </source>
</evidence>
<keyword evidence="14" id="KW-0967">Endosome</keyword>
<dbReference type="GO" id="GO:0070699">
    <property type="term" value="F:type II activin receptor binding"/>
    <property type="evidence" value="ECO:0007669"/>
    <property type="project" value="TreeGrafter"/>
</dbReference>
<dbReference type="InterPro" id="IPR001202">
    <property type="entry name" value="WW_dom"/>
</dbReference>
<evidence type="ECO:0000256" key="29">
    <source>
        <dbReference type="ARBA" id="ARBA00080410"/>
    </source>
</evidence>
<evidence type="ECO:0000256" key="27">
    <source>
        <dbReference type="ARBA" id="ARBA00079516"/>
    </source>
</evidence>
<dbReference type="GO" id="GO:0005524">
    <property type="term" value="F:ATP binding"/>
    <property type="evidence" value="ECO:0007669"/>
    <property type="project" value="UniProtKB-KW"/>
</dbReference>
<evidence type="ECO:0000256" key="12">
    <source>
        <dbReference type="ARBA" id="ARBA00022737"/>
    </source>
</evidence>
<protein>
    <recommendedName>
        <fullName evidence="25">Membrane-associated guanylate kinase, WW and PDZ domain-containing protein 1</fullName>
    </recommendedName>
    <alternativeName>
        <fullName evidence="29">Atrophin-1-interacting protein 1</fullName>
    </alternativeName>
    <alternativeName>
        <fullName evidence="26">BAI1-associated protein 1</fullName>
    </alternativeName>
    <alternativeName>
        <fullName evidence="28">Membrane-associated guanylate kinase inverted 1</fullName>
    </alternativeName>
    <alternativeName>
        <fullName evidence="27">Membrane-associated guanylate kinase inverted 2</fullName>
    </alternativeName>
    <alternativeName>
        <fullName evidence="24">Membrane-associated guanylate kinase, WW and PDZ domain-containing protein 2</fullName>
    </alternativeName>
</protein>
<keyword evidence="10" id="KW-0254">Endocytosis</keyword>
<dbReference type="SUPFAM" id="SSF51045">
    <property type="entry name" value="WW domain"/>
    <property type="match status" value="2"/>
</dbReference>
<dbReference type="FunFam" id="2.30.42.10:FF:000113">
    <property type="entry name" value="Membrane associated guanylate kinase, WW and PDZ domain containing 2"/>
    <property type="match status" value="1"/>
</dbReference>
<dbReference type="Proteomes" id="UP000824219">
    <property type="component" value="Linkage Group LG19"/>
</dbReference>
<dbReference type="GO" id="GO:0031697">
    <property type="term" value="F:beta-1 adrenergic receptor binding"/>
    <property type="evidence" value="ECO:0007669"/>
    <property type="project" value="TreeGrafter"/>
</dbReference>
<dbReference type="SUPFAM" id="SSF50156">
    <property type="entry name" value="PDZ domain-like"/>
    <property type="match status" value="6"/>
</dbReference>
<feature type="region of interest" description="Disordered" evidence="30">
    <location>
        <begin position="1791"/>
        <end position="1855"/>
    </location>
</feature>
<dbReference type="GO" id="GO:0005923">
    <property type="term" value="C:bicellular tight junction"/>
    <property type="evidence" value="ECO:0007669"/>
    <property type="project" value="UniProtKB-SubCell"/>
</dbReference>
<feature type="domain" description="PDZ" evidence="33">
    <location>
        <begin position="2092"/>
        <end position="2174"/>
    </location>
</feature>
<keyword evidence="15" id="KW-0067">ATP-binding</keyword>
<evidence type="ECO:0000256" key="1">
    <source>
        <dbReference type="ARBA" id="ARBA00004114"/>
    </source>
</evidence>
<dbReference type="InterPro" id="IPR027417">
    <property type="entry name" value="P-loop_NTPase"/>
</dbReference>
<dbReference type="CDD" id="cd06731">
    <property type="entry name" value="PDZ1_MAGI-1_3-like"/>
    <property type="match status" value="1"/>
</dbReference>
<evidence type="ECO:0000256" key="7">
    <source>
        <dbReference type="ARBA" id="ARBA00022427"/>
    </source>
</evidence>
<evidence type="ECO:0000256" key="10">
    <source>
        <dbReference type="ARBA" id="ARBA00022583"/>
    </source>
</evidence>
<evidence type="ECO:0000256" key="5">
    <source>
        <dbReference type="ARBA" id="ARBA00004504"/>
    </source>
</evidence>
<keyword evidence="16" id="KW-0524">Neurogenesis</keyword>
<dbReference type="Gene3D" id="2.30.42.10">
    <property type="match status" value="6"/>
</dbReference>
<evidence type="ECO:0000256" key="16">
    <source>
        <dbReference type="ARBA" id="ARBA00022902"/>
    </source>
</evidence>
<evidence type="ECO:0000256" key="13">
    <source>
        <dbReference type="ARBA" id="ARBA00022741"/>
    </source>
</evidence>
<feature type="compositionally biased region" description="Basic and acidic residues" evidence="30">
    <location>
        <begin position="2324"/>
        <end position="2337"/>
    </location>
</feature>
<evidence type="ECO:0000256" key="8">
    <source>
        <dbReference type="ARBA" id="ARBA00022490"/>
    </source>
</evidence>
<dbReference type="SMART" id="SM00072">
    <property type="entry name" value="GuKc"/>
    <property type="match status" value="1"/>
</dbReference>
<evidence type="ECO:0000256" key="21">
    <source>
        <dbReference type="ARBA" id="ARBA00023273"/>
    </source>
</evidence>
<dbReference type="GO" id="GO:0001917">
    <property type="term" value="C:photoreceptor inner segment"/>
    <property type="evidence" value="ECO:0007669"/>
    <property type="project" value="UniProtKB-SubCell"/>
</dbReference>
<evidence type="ECO:0000256" key="17">
    <source>
        <dbReference type="ARBA" id="ARBA00022949"/>
    </source>
</evidence>
<feature type="domain" description="WW" evidence="31">
    <location>
        <begin position="1311"/>
        <end position="1344"/>
    </location>
</feature>
<evidence type="ECO:0000256" key="20">
    <source>
        <dbReference type="ARBA" id="ARBA00023212"/>
    </source>
</evidence>
<feature type="compositionally biased region" description="Basic and acidic residues" evidence="30">
    <location>
        <begin position="2276"/>
        <end position="2299"/>
    </location>
</feature>
<feature type="compositionally biased region" description="Basic and acidic residues" evidence="30">
    <location>
        <begin position="1223"/>
        <end position="1239"/>
    </location>
</feature>
<dbReference type="CDD" id="cd06733">
    <property type="entry name" value="PDZ3_MAGI-1_3-like"/>
    <property type="match status" value="1"/>
</dbReference>
<keyword evidence="7" id="KW-0796">Tight junction</keyword>
<dbReference type="Pfam" id="PF16663">
    <property type="entry name" value="MAGI_u1"/>
    <property type="match status" value="1"/>
</dbReference>
<dbReference type="InterPro" id="IPR036020">
    <property type="entry name" value="WW_dom_sf"/>
</dbReference>
<feature type="compositionally biased region" description="Polar residues" evidence="30">
    <location>
        <begin position="1970"/>
        <end position="2002"/>
    </location>
</feature>
<dbReference type="SUPFAM" id="SSF52540">
    <property type="entry name" value="P-loop containing nucleoside triphosphate hydrolases"/>
    <property type="match status" value="1"/>
</dbReference>
<evidence type="ECO:0000256" key="26">
    <source>
        <dbReference type="ARBA" id="ARBA00078448"/>
    </source>
</evidence>
<dbReference type="InterPro" id="IPR020590">
    <property type="entry name" value="Guanylate_kinase_CS"/>
</dbReference>
<dbReference type="CDD" id="cd00201">
    <property type="entry name" value="WW"/>
    <property type="match status" value="2"/>
</dbReference>
<evidence type="ECO:0000256" key="25">
    <source>
        <dbReference type="ARBA" id="ARBA00070829"/>
    </source>
</evidence>
<keyword evidence="9" id="KW-0597">Phosphoprotein</keyword>
<evidence type="ECO:0000256" key="28">
    <source>
        <dbReference type="ARBA" id="ARBA00079517"/>
    </source>
</evidence>
<feature type="compositionally biased region" description="Polar residues" evidence="30">
    <location>
        <begin position="2206"/>
        <end position="2219"/>
    </location>
</feature>
<accession>A0A9D3SIR7</accession>
<dbReference type="FunFam" id="2.20.70.10:FF:000001">
    <property type="entry name" value="Membrane-associated guanylate kinase, WW and PDZ domain-containing protein 1"/>
    <property type="match status" value="1"/>
</dbReference>
<evidence type="ECO:0000256" key="3">
    <source>
        <dbReference type="ARBA" id="ARBA00004435"/>
    </source>
</evidence>
<evidence type="ECO:0000256" key="11">
    <source>
        <dbReference type="ARBA" id="ARBA00022599"/>
    </source>
</evidence>
<feature type="domain" description="PDZ" evidence="33">
    <location>
        <begin position="1533"/>
        <end position="1596"/>
    </location>
</feature>
<dbReference type="InterPro" id="IPR008145">
    <property type="entry name" value="GK/Ca_channel_bsu"/>
</dbReference>